<dbReference type="InterPro" id="IPR032818">
    <property type="entry name" value="DedA-like"/>
</dbReference>
<feature type="domain" description="VTT" evidence="8">
    <location>
        <begin position="42"/>
        <end position="167"/>
    </location>
</feature>
<dbReference type="Pfam" id="PF09335">
    <property type="entry name" value="VTT_dom"/>
    <property type="match status" value="1"/>
</dbReference>
<keyword evidence="3 7" id="KW-1003">Cell membrane</keyword>
<evidence type="ECO:0000256" key="2">
    <source>
        <dbReference type="ARBA" id="ARBA00010792"/>
    </source>
</evidence>
<organism evidence="9 10">
    <name type="scientific">Ruania alkalisoli</name>
    <dbReference type="NCBI Taxonomy" id="2779775"/>
    <lineage>
        <taxon>Bacteria</taxon>
        <taxon>Bacillati</taxon>
        <taxon>Actinomycetota</taxon>
        <taxon>Actinomycetes</taxon>
        <taxon>Micrococcales</taxon>
        <taxon>Ruaniaceae</taxon>
        <taxon>Ruania</taxon>
    </lineage>
</organism>
<sequence>MRTRGAQVLDAVEGPILELAASPWVLLVLLACCIIDGFFPPIPSESVVIALTSLSISHEAPSLWWIGIVAAAGAFIGDNIAYLIGTRLPIHRFRIFRSRRGAKTLAWAESALARRGAVFILAARYIPIGRVAVNMTAGAVGYPYRRFVPIAAVAAVMWAVYSIALGAGAGAALHANPLLGVVVGVVLGVAMGFLVDGVVRLILRRRGVDPVAEIRQAEVRKEAADTGPIESRS</sequence>
<dbReference type="PANTHER" id="PTHR30353">
    <property type="entry name" value="INNER MEMBRANE PROTEIN DEDA-RELATED"/>
    <property type="match status" value="1"/>
</dbReference>
<dbReference type="PROSITE" id="PS51257">
    <property type="entry name" value="PROKAR_LIPOPROTEIN"/>
    <property type="match status" value="1"/>
</dbReference>
<feature type="transmembrane region" description="Helical" evidence="7">
    <location>
        <begin position="62"/>
        <end position="84"/>
    </location>
</feature>
<keyword evidence="6 7" id="KW-0472">Membrane</keyword>
<evidence type="ECO:0000256" key="6">
    <source>
        <dbReference type="ARBA" id="ARBA00023136"/>
    </source>
</evidence>
<feature type="transmembrane region" description="Helical" evidence="7">
    <location>
        <begin position="147"/>
        <end position="172"/>
    </location>
</feature>
<evidence type="ECO:0000313" key="10">
    <source>
        <dbReference type="Proteomes" id="UP000593758"/>
    </source>
</evidence>
<feature type="transmembrane region" description="Helical" evidence="7">
    <location>
        <begin position="21"/>
        <end position="42"/>
    </location>
</feature>
<dbReference type="PANTHER" id="PTHR30353:SF0">
    <property type="entry name" value="TRANSMEMBRANE PROTEIN"/>
    <property type="match status" value="1"/>
</dbReference>
<evidence type="ECO:0000256" key="1">
    <source>
        <dbReference type="ARBA" id="ARBA00004651"/>
    </source>
</evidence>
<dbReference type="Proteomes" id="UP000593758">
    <property type="component" value="Chromosome"/>
</dbReference>
<comment type="subcellular location">
    <subcellularLocation>
        <location evidence="1 7">Cell membrane</location>
        <topology evidence="1 7">Multi-pass membrane protein</topology>
    </subcellularLocation>
</comment>
<dbReference type="InterPro" id="IPR032816">
    <property type="entry name" value="VTT_dom"/>
</dbReference>
<evidence type="ECO:0000256" key="5">
    <source>
        <dbReference type="ARBA" id="ARBA00022989"/>
    </source>
</evidence>
<feature type="transmembrane region" description="Helical" evidence="7">
    <location>
        <begin position="178"/>
        <end position="199"/>
    </location>
</feature>
<evidence type="ECO:0000259" key="8">
    <source>
        <dbReference type="Pfam" id="PF09335"/>
    </source>
</evidence>
<evidence type="ECO:0000256" key="4">
    <source>
        <dbReference type="ARBA" id="ARBA00022692"/>
    </source>
</evidence>
<reference evidence="9 10" key="1">
    <citation type="submission" date="2020-10" db="EMBL/GenBank/DDBJ databases">
        <title>Haloactinobacterium sp. RN3S43, a bacterium isolated from saline soil.</title>
        <authorList>
            <person name="Sun J.-Q."/>
        </authorList>
    </citation>
    <scope>NUCLEOTIDE SEQUENCE [LARGE SCALE GENOMIC DNA]</scope>
    <source>
        <strain evidence="9 10">RN3S43</strain>
    </source>
</reference>
<keyword evidence="10" id="KW-1185">Reference proteome</keyword>
<protein>
    <submittedName>
        <fullName evidence="9">DedA family protein</fullName>
    </submittedName>
</protein>
<dbReference type="GO" id="GO:0005886">
    <property type="term" value="C:plasma membrane"/>
    <property type="evidence" value="ECO:0007669"/>
    <property type="project" value="UniProtKB-SubCell"/>
</dbReference>
<proteinExistence type="inferred from homology"/>
<accession>A0A7M1T1I7</accession>
<gene>
    <name evidence="9" type="ORF">IM660_15055</name>
</gene>
<comment type="similarity">
    <text evidence="2 7">Belongs to the DedA family.</text>
</comment>
<dbReference type="AlphaFoldDB" id="A0A7M1T1I7"/>
<dbReference type="EMBL" id="CP063169">
    <property type="protein sequence ID" value="QOR72812.1"/>
    <property type="molecule type" value="Genomic_DNA"/>
</dbReference>
<keyword evidence="5 7" id="KW-1133">Transmembrane helix</keyword>
<evidence type="ECO:0000256" key="7">
    <source>
        <dbReference type="RuleBase" id="RU367016"/>
    </source>
</evidence>
<keyword evidence="4 7" id="KW-0812">Transmembrane</keyword>
<name>A0A7M1T1I7_9MICO</name>
<evidence type="ECO:0000256" key="3">
    <source>
        <dbReference type="ARBA" id="ARBA00022475"/>
    </source>
</evidence>
<evidence type="ECO:0000313" key="9">
    <source>
        <dbReference type="EMBL" id="QOR72812.1"/>
    </source>
</evidence>
<dbReference type="KEGG" id="halt:IM660_15055"/>